<dbReference type="Gene3D" id="3.30.250.20">
    <property type="entry name" value="L1 transposable element, C-terminal domain"/>
    <property type="match status" value="1"/>
</dbReference>
<dbReference type="SUPFAM" id="SSF57997">
    <property type="entry name" value="Tropomyosin"/>
    <property type="match status" value="1"/>
</dbReference>
<evidence type="ECO:0000313" key="4">
    <source>
        <dbReference type="Proteomes" id="UP000290572"/>
    </source>
</evidence>
<evidence type="ECO:0000256" key="2">
    <source>
        <dbReference type="SAM" id="MobiDB-lite"/>
    </source>
</evidence>
<protein>
    <submittedName>
        <fullName evidence="3">LINE-1 type transposase domain-containing 1</fullName>
    </submittedName>
</protein>
<keyword evidence="1" id="KW-0175">Coiled coil</keyword>
<dbReference type="Gene3D" id="1.20.5.340">
    <property type="match status" value="1"/>
</dbReference>
<dbReference type="EMBL" id="QBIY01013119">
    <property type="protein sequence ID" value="RXN11629.1"/>
    <property type="molecule type" value="Genomic_DNA"/>
</dbReference>
<dbReference type="InterPro" id="IPR004244">
    <property type="entry name" value="Transposase_22"/>
</dbReference>
<dbReference type="AlphaFoldDB" id="A0A498LT83"/>
<dbReference type="InterPro" id="IPR042566">
    <property type="entry name" value="L1_C"/>
</dbReference>
<feature type="compositionally biased region" description="Basic and acidic residues" evidence="2">
    <location>
        <begin position="1"/>
        <end position="10"/>
    </location>
</feature>
<evidence type="ECO:0000256" key="1">
    <source>
        <dbReference type="SAM" id="Coils"/>
    </source>
</evidence>
<dbReference type="Gene3D" id="3.30.70.1820">
    <property type="entry name" value="L1 transposable element, RRM domain"/>
    <property type="match status" value="1"/>
</dbReference>
<proteinExistence type="predicted"/>
<feature type="coiled-coil region" evidence="1">
    <location>
        <begin position="93"/>
        <end position="148"/>
    </location>
</feature>
<accession>A0A498LT83</accession>
<dbReference type="PANTHER" id="PTHR11505">
    <property type="entry name" value="L1 TRANSPOSABLE ELEMENT-RELATED"/>
    <property type="match status" value="1"/>
</dbReference>
<gene>
    <name evidence="3" type="ORF">ROHU_010527</name>
</gene>
<dbReference type="Proteomes" id="UP000290572">
    <property type="component" value="Unassembled WGS sequence"/>
</dbReference>
<name>A0A498LT83_LABRO</name>
<feature type="region of interest" description="Disordered" evidence="2">
    <location>
        <begin position="1"/>
        <end position="32"/>
    </location>
</feature>
<evidence type="ECO:0000313" key="3">
    <source>
        <dbReference type="EMBL" id="RXN11629.1"/>
    </source>
</evidence>
<comment type="caution">
    <text evidence="3">The sequence shown here is derived from an EMBL/GenBank/DDBJ whole genome shotgun (WGS) entry which is preliminary data.</text>
</comment>
<dbReference type="STRING" id="84645.A0A498LT83"/>
<keyword evidence="4" id="KW-1185">Reference proteome</keyword>
<organism evidence="3 4">
    <name type="scientific">Labeo rohita</name>
    <name type="common">Indian major carp</name>
    <name type="synonym">Cyprinus rohita</name>
    <dbReference type="NCBI Taxonomy" id="84645"/>
    <lineage>
        <taxon>Eukaryota</taxon>
        <taxon>Metazoa</taxon>
        <taxon>Chordata</taxon>
        <taxon>Craniata</taxon>
        <taxon>Vertebrata</taxon>
        <taxon>Euteleostomi</taxon>
        <taxon>Actinopterygii</taxon>
        <taxon>Neopterygii</taxon>
        <taxon>Teleostei</taxon>
        <taxon>Ostariophysi</taxon>
        <taxon>Cypriniformes</taxon>
        <taxon>Cyprinidae</taxon>
        <taxon>Labeoninae</taxon>
        <taxon>Labeonini</taxon>
        <taxon>Labeo</taxon>
    </lineage>
</organism>
<sequence>MSDPVSDKDFPIFGSTRSQKAKEKDKKKTTQPALLVEANANANTTEPQSDMALVLSEIKANDSRLDGITNRLDGIAGSVSSLQSSFVTLSEKIEGIETRLTEAEGRISSAEDSAAESGSQLTKLRAEVEQLQSKVDDLENRGRRKNLRIVGLPEGTEGTDSLASFLRSAIPKWLDLPEDSFTLDIERAHRAALKKTITHEGKELRFYSDLSTSVVQKRREFSSVIKTMASLGLYRGFAYPARLRCLHMGKIRLFDDPNSAKAFLDSLDR</sequence>
<reference evidence="3 4" key="1">
    <citation type="submission" date="2018-03" db="EMBL/GenBank/DDBJ databases">
        <title>Draft genome sequence of Rohu Carp (Labeo rohita).</title>
        <authorList>
            <person name="Das P."/>
            <person name="Kushwaha B."/>
            <person name="Joshi C.G."/>
            <person name="Kumar D."/>
            <person name="Nagpure N.S."/>
            <person name="Sahoo L."/>
            <person name="Das S.P."/>
            <person name="Bit A."/>
            <person name="Patnaik S."/>
            <person name="Meher P.K."/>
            <person name="Jayasankar P."/>
            <person name="Koringa P.G."/>
            <person name="Patel N.V."/>
            <person name="Hinsu A.T."/>
            <person name="Kumar R."/>
            <person name="Pandey M."/>
            <person name="Agarwal S."/>
            <person name="Srivastava S."/>
            <person name="Singh M."/>
            <person name="Iquebal M.A."/>
            <person name="Jaiswal S."/>
            <person name="Angadi U.B."/>
            <person name="Kumar N."/>
            <person name="Raza M."/>
            <person name="Shah T.M."/>
            <person name="Rai A."/>
            <person name="Jena J.K."/>
        </authorList>
    </citation>
    <scope>NUCLEOTIDE SEQUENCE [LARGE SCALE GENOMIC DNA]</scope>
    <source>
        <strain evidence="3">DASCIFA01</strain>
        <tissue evidence="3">Testis</tissue>
    </source>
</reference>